<evidence type="ECO:0000313" key="2">
    <source>
        <dbReference type="Proteomes" id="UP000054166"/>
    </source>
</evidence>
<proteinExistence type="predicted"/>
<dbReference type="HOGENOM" id="CLU_1138385_0_0_1"/>
<dbReference type="InParanoid" id="A0A0C3EZP5"/>
<keyword evidence="2" id="KW-1185">Reference proteome</keyword>
<dbReference type="Proteomes" id="UP000054166">
    <property type="component" value="Unassembled WGS sequence"/>
</dbReference>
<accession>A0A0C3EZP5</accession>
<reference evidence="2" key="2">
    <citation type="submission" date="2015-01" db="EMBL/GenBank/DDBJ databases">
        <title>Evolutionary Origins and Diversification of the Mycorrhizal Mutualists.</title>
        <authorList>
            <consortium name="DOE Joint Genome Institute"/>
            <consortium name="Mycorrhizal Genomics Consortium"/>
            <person name="Kohler A."/>
            <person name="Kuo A."/>
            <person name="Nagy L.G."/>
            <person name="Floudas D."/>
            <person name="Copeland A."/>
            <person name="Barry K.W."/>
            <person name="Cichocki N."/>
            <person name="Veneault-Fourrey C."/>
            <person name="LaButti K."/>
            <person name="Lindquist E.A."/>
            <person name="Lipzen A."/>
            <person name="Lundell T."/>
            <person name="Morin E."/>
            <person name="Murat C."/>
            <person name="Riley R."/>
            <person name="Ohm R."/>
            <person name="Sun H."/>
            <person name="Tunlid A."/>
            <person name="Henrissat B."/>
            <person name="Grigoriev I.V."/>
            <person name="Hibbett D.S."/>
            <person name="Martin F."/>
        </authorList>
    </citation>
    <scope>NUCLEOTIDE SEQUENCE [LARGE SCALE GENOMIC DNA]</scope>
    <source>
        <strain evidence="2">F 1598</strain>
    </source>
</reference>
<name>A0A0C3EZP5_PILCF</name>
<gene>
    <name evidence="1" type="ORF">PILCRDRAFT_93075</name>
</gene>
<organism evidence="1 2">
    <name type="scientific">Piloderma croceum (strain F 1598)</name>
    <dbReference type="NCBI Taxonomy" id="765440"/>
    <lineage>
        <taxon>Eukaryota</taxon>
        <taxon>Fungi</taxon>
        <taxon>Dikarya</taxon>
        <taxon>Basidiomycota</taxon>
        <taxon>Agaricomycotina</taxon>
        <taxon>Agaricomycetes</taxon>
        <taxon>Agaricomycetidae</taxon>
        <taxon>Atheliales</taxon>
        <taxon>Atheliaceae</taxon>
        <taxon>Piloderma</taxon>
    </lineage>
</organism>
<protein>
    <submittedName>
        <fullName evidence="1">Uncharacterized protein</fullName>
    </submittedName>
</protein>
<evidence type="ECO:0000313" key="1">
    <source>
        <dbReference type="EMBL" id="KIM73404.1"/>
    </source>
</evidence>
<sequence>MKNIYVGHSFDQKKFGFWHRNPQLLFTADSNLSANGHLENHTINHHNVDSMPYQSKLLEVAKLLYAPRSVFNDVGRDQTTFNDNRTYRSVVINVPPSALIAILMAVCVAYQAKFLYAPGSTFNGVAVNQTVFEYRTYSIVINVHPPSPLIVIIATACMPAEQYPNMPVNGTFIGPGTGCKKAAAKLGVGLCWSNTPPLLPVFQIPISTTQATARRVHHTHPACPPPVLFYPGSDIERSVLGIAF</sequence>
<dbReference type="AlphaFoldDB" id="A0A0C3EZP5"/>
<dbReference type="EMBL" id="KN833083">
    <property type="protein sequence ID" value="KIM73404.1"/>
    <property type="molecule type" value="Genomic_DNA"/>
</dbReference>
<reference evidence="1 2" key="1">
    <citation type="submission" date="2014-04" db="EMBL/GenBank/DDBJ databases">
        <authorList>
            <consortium name="DOE Joint Genome Institute"/>
            <person name="Kuo A."/>
            <person name="Tarkka M."/>
            <person name="Buscot F."/>
            <person name="Kohler A."/>
            <person name="Nagy L.G."/>
            <person name="Floudas D."/>
            <person name="Copeland A."/>
            <person name="Barry K.W."/>
            <person name="Cichocki N."/>
            <person name="Veneault-Fourrey C."/>
            <person name="LaButti K."/>
            <person name="Lindquist E.A."/>
            <person name="Lipzen A."/>
            <person name="Lundell T."/>
            <person name="Morin E."/>
            <person name="Murat C."/>
            <person name="Sun H."/>
            <person name="Tunlid A."/>
            <person name="Henrissat B."/>
            <person name="Grigoriev I.V."/>
            <person name="Hibbett D.S."/>
            <person name="Martin F."/>
            <person name="Nordberg H.P."/>
            <person name="Cantor M.N."/>
            <person name="Hua S.X."/>
        </authorList>
    </citation>
    <scope>NUCLEOTIDE SEQUENCE [LARGE SCALE GENOMIC DNA]</scope>
    <source>
        <strain evidence="1 2">F 1598</strain>
    </source>
</reference>